<evidence type="ECO:0000256" key="6">
    <source>
        <dbReference type="ARBA" id="ARBA00023145"/>
    </source>
</evidence>
<feature type="chain" id="PRO_5017982603" description="Glutathione hydrolase proenzyme" evidence="13">
    <location>
        <begin position="40"/>
        <end position="599"/>
    </location>
</feature>
<evidence type="ECO:0000256" key="5">
    <source>
        <dbReference type="ARBA" id="ARBA00022801"/>
    </source>
</evidence>
<comment type="PTM">
    <text evidence="11">Cleaved by autocatalysis into a large and a small subunit.</text>
</comment>
<dbReference type="InterPro" id="IPR000101">
    <property type="entry name" value="GGT_peptidase"/>
</dbReference>
<dbReference type="GO" id="GO:0103068">
    <property type="term" value="F:leukotriene C4 gamma-glutamyl transferase activity"/>
    <property type="evidence" value="ECO:0007669"/>
    <property type="project" value="UniProtKB-EC"/>
</dbReference>
<dbReference type="AlphaFoldDB" id="A0A3P4B547"/>
<dbReference type="NCBIfam" id="TIGR00066">
    <property type="entry name" value="g_glut_trans"/>
    <property type="match status" value="1"/>
</dbReference>
<comment type="subunit">
    <text evidence="11">This enzyme consists of two polypeptide chains, which are synthesized in precursor form from a single polypeptide.</text>
</comment>
<keyword evidence="5 11" id="KW-0378">Hydrolase</keyword>
<dbReference type="PANTHER" id="PTHR43199">
    <property type="entry name" value="GLUTATHIONE HYDROLASE"/>
    <property type="match status" value="1"/>
</dbReference>
<evidence type="ECO:0000256" key="8">
    <source>
        <dbReference type="ARBA" id="ARBA00047417"/>
    </source>
</evidence>
<evidence type="ECO:0000256" key="10">
    <source>
        <dbReference type="PIRSR" id="PIRSR600101-2"/>
    </source>
</evidence>
<evidence type="ECO:0000256" key="3">
    <source>
        <dbReference type="ARBA" id="ARBA00009381"/>
    </source>
</evidence>
<evidence type="ECO:0000256" key="13">
    <source>
        <dbReference type="SAM" id="SignalP"/>
    </source>
</evidence>
<evidence type="ECO:0000256" key="4">
    <source>
        <dbReference type="ARBA" id="ARBA00022679"/>
    </source>
</evidence>
<evidence type="ECO:0000256" key="7">
    <source>
        <dbReference type="ARBA" id="ARBA00023315"/>
    </source>
</evidence>
<dbReference type="RefSeq" id="WP_124080124.1">
    <property type="nucleotide sequence ID" value="NZ_UWPJ01000022.1"/>
</dbReference>
<dbReference type="UniPathway" id="UPA00204"/>
<dbReference type="OrthoDB" id="5297205at2"/>
<proteinExistence type="inferred from homology"/>
<dbReference type="GO" id="GO:0036374">
    <property type="term" value="F:glutathione hydrolase activity"/>
    <property type="evidence" value="ECO:0007669"/>
    <property type="project" value="UniProtKB-UniRule"/>
</dbReference>
<dbReference type="InterPro" id="IPR029055">
    <property type="entry name" value="Ntn_hydrolases_N"/>
</dbReference>
<evidence type="ECO:0000256" key="12">
    <source>
        <dbReference type="SAM" id="MobiDB-lite"/>
    </source>
</evidence>
<evidence type="ECO:0000313" key="14">
    <source>
        <dbReference type="EMBL" id="VCU70656.1"/>
    </source>
</evidence>
<feature type="signal peptide" evidence="13">
    <location>
        <begin position="1"/>
        <end position="39"/>
    </location>
</feature>
<comment type="catalytic activity">
    <reaction evidence="2 11">
        <text>glutathione + H2O = L-cysteinylglycine + L-glutamate</text>
        <dbReference type="Rhea" id="RHEA:28807"/>
        <dbReference type="ChEBI" id="CHEBI:15377"/>
        <dbReference type="ChEBI" id="CHEBI:29985"/>
        <dbReference type="ChEBI" id="CHEBI:57925"/>
        <dbReference type="ChEBI" id="CHEBI:61694"/>
        <dbReference type="EC" id="3.4.19.13"/>
    </reaction>
</comment>
<dbReference type="EC" id="3.4.19.13" evidence="11"/>
<feature type="compositionally biased region" description="Basic and acidic residues" evidence="12">
    <location>
        <begin position="588"/>
        <end position="599"/>
    </location>
</feature>
<feature type="region of interest" description="Disordered" evidence="12">
    <location>
        <begin position="388"/>
        <end position="411"/>
    </location>
</feature>
<dbReference type="GO" id="GO:0006750">
    <property type="term" value="P:glutathione biosynthetic process"/>
    <property type="evidence" value="ECO:0007669"/>
    <property type="project" value="UniProtKB-KW"/>
</dbReference>
<dbReference type="InterPro" id="IPR043138">
    <property type="entry name" value="GGT_lsub"/>
</dbReference>
<evidence type="ECO:0000256" key="2">
    <source>
        <dbReference type="ARBA" id="ARBA00001089"/>
    </source>
</evidence>
<feature type="binding site" evidence="10">
    <location>
        <position position="127"/>
    </location>
    <ligand>
        <name>L-glutamate</name>
        <dbReference type="ChEBI" id="CHEBI:29985"/>
    </ligand>
</feature>
<feature type="active site" description="Nucleophile" evidence="9">
    <location>
        <position position="414"/>
    </location>
</feature>
<dbReference type="EMBL" id="UWPJ01000022">
    <property type="protein sequence ID" value="VCU70656.1"/>
    <property type="molecule type" value="Genomic_DNA"/>
</dbReference>
<protein>
    <recommendedName>
        <fullName evidence="11">Glutathione hydrolase proenzyme</fullName>
        <ecNumber evidence="11">2.3.2.2</ecNumber>
        <ecNumber evidence="11">3.4.19.13</ecNumber>
    </recommendedName>
    <component>
        <recommendedName>
            <fullName evidence="11">Glutathione hydrolase large chain</fullName>
        </recommendedName>
    </component>
    <component>
        <recommendedName>
            <fullName evidence="11">Glutathione hydrolase small chain</fullName>
        </recommendedName>
    </component>
</protein>
<dbReference type="Proteomes" id="UP000277294">
    <property type="component" value="Unassembled WGS sequence"/>
</dbReference>
<feature type="binding site" evidence="10">
    <location>
        <position position="454"/>
    </location>
    <ligand>
        <name>L-glutamate</name>
        <dbReference type="ChEBI" id="CHEBI:29985"/>
    </ligand>
</feature>
<dbReference type="Gene3D" id="1.10.246.130">
    <property type="match status" value="1"/>
</dbReference>
<keyword evidence="11" id="KW-0317">Glutathione biosynthesis</keyword>
<dbReference type="GO" id="GO:0006751">
    <property type="term" value="P:glutathione catabolic process"/>
    <property type="evidence" value="ECO:0007669"/>
    <property type="project" value="UniProtKB-UniRule"/>
</dbReference>
<sequence length="599" mass="62882">MHASPLSSFPARRAIRARLRLAGLLAAGLAACAGAAAQAPDTAPEAQTAYTPKQAAMARRFMAVTAHPLATDAAWRVLDRGGHAIDAAIAAQAMLSLVEPQSSGLGGGAFLLYYDAATGTVSAFDGRETAPAAAGADRFLEDGRPMEFAQAVDSGKSVGVPGMLRALELAHARHGRQPWRTLFDDAIARARHGFPVSQRLAALLDGNARLAAQPAARAYFFHADGTARRQGEILRNPALARTLADIARHGADAFYHGAPAQAMVDAVRAHPQPGDLSLADLAGYAARERPALCRPYRAYTVCGMPPPSSGGLAVAQMLALLDATPLARYAPLSAEAVHYFSEAGRLAYADRDRYVADPDFVDVPVQALLEPAYVARRAALIRPDRAMGRAHPGEPLPGALSRHGEDDTPALPSTTHLSIVDAEGNAVAMTASIEQAFGSKIFVGGFLLNNELTDFALSPRDARGRPAANRVEPGKRPRSTMAPTIVLRRDGAGPALRLVVGAPGGVAIANYVAQTVLANLTWGLDIQSAIDLPRYGSRNGPTELERGTVLESLQPALRAMGHATAVVSSPSGLHGVEMMSNGMLRGGADPRREGMARGR</sequence>
<evidence type="ECO:0000256" key="1">
    <source>
        <dbReference type="ARBA" id="ARBA00001049"/>
    </source>
</evidence>
<comment type="catalytic activity">
    <reaction evidence="8 11">
        <text>an N-terminal (5-L-glutamyl)-[peptide] + an alpha-amino acid = 5-L-glutamyl amino acid + an N-terminal L-alpha-aminoacyl-[peptide]</text>
        <dbReference type="Rhea" id="RHEA:23904"/>
        <dbReference type="Rhea" id="RHEA-COMP:9780"/>
        <dbReference type="Rhea" id="RHEA-COMP:9795"/>
        <dbReference type="ChEBI" id="CHEBI:77644"/>
        <dbReference type="ChEBI" id="CHEBI:78597"/>
        <dbReference type="ChEBI" id="CHEBI:78599"/>
        <dbReference type="ChEBI" id="CHEBI:78608"/>
        <dbReference type="EC" id="2.3.2.2"/>
    </reaction>
</comment>
<keyword evidence="13" id="KW-0732">Signal</keyword>
<organism evidence="14 15">
    <name type="scientific">Pigmentiphaga humi</name>
    <dbReference type="NCBI Taxonomy" id="2478468"/>
    <lineage>
        <taxon>Bacteria</taxon>
        <taxon>Pseudomonadati</taxon>
        <taxon>Pseudomonadota</taxon>
        <taxon>Betaproteobacteria</taxon>
        <taxon>Burkholderiales</taxon>
        <taxon>Alcaligenaceae</taxon>
        <taxon>Pigmentiphaga</taxon>
    </lineage>
</organism>
<dbReference type="SUPFAM" id="SSF56235">
    <property type="entry name" value="N-terminal nucleophile aminohydrolases (Ntn hydrolases)"/>
    <property type="match status" value="1"/>
</dbReference>
<accession>A0A3P4B547</accession>
<dbReference type="Pfam" id="PF01019">
    <property type="entry name" value="G_glu_transpept"/>
    <property type="match status" value="1"/>
</dbReference>
<comment type="similarity">
    <text evidence="3 11">Belongs to the gamma-glutamyltransferase family.</text>
</comment>
<evidence type="ECO:0000313" key="15">
    <source>
        <dbReference type="Proteomes" id="UP000277294"/>
    </source>
</evidence>
<feature type="region of interest" description="Disordered" evidence="12">
    <location>
        <begin position="580"/>
        <end position="599"/>
    </location>
</feature>
<keyword evidence="4 11" id="KW-0808">Transferase</keyword>
<comment type="pathway">
    <text evidence="11">Sulfur metabolism; glutathione metabolism.</text>
</comment>
<dbReference type="Gene3D" id="3.60.20.40">
    <property type="match status" value="1"/>
</dbReference>
<keyword evidence="6 11" id="KW-0865">Zymogen</keyword>
<evidence type="ECO:0000256" key="9">
    <source>
        <dbReference type="PIRSR" id="PIRSR600101-1"/>
    </source>
</evidence>
<feature type="binding site" evidence="10">
    <location>
        <position position="505"/>
    </location>
    <ligand>
        <name>L-glutamate</name>
        <dbReference type="ChEBI" id="CHEBI:29985"/>
    </ligand>
</feature>
<dbReference type="InterPro" id="IPR043137">
    <property type="entry name" value="GGT_ssub_C"/>
</dbReference>
<evidence type="ECO:0000256" key="11">
    <source>
        <dbReference type="RuleBase" id="RU368036"/>
    </source>
</evidence>
<reference evidence="14 15" key="1">
    <citation type="submission" date="2018-10" db="EMBL/GenBank/DDBJ databases">
        <authorList>
            <person name="Criscuolo A."/>
        </authorList>
    </citation>
    <scope>NUCLEOTIDE SEQUENCE [LARGE SCALE GENOMIC DNA]</scope>
    <source>
        <strain evidence="14">DnA1</strain>
    </source>
</reference>
<dbReference type="PRINTS" id="PR01210">
    <property type="entry name" value="GGTRANSPTASE"/>
</dbReference>
<dbReference type="PANTHER" id="PTHR43199:SF1">
    <property type="entry name" value="GLUTATHIONE HYDROLASE PROENZYME"/>
    <property type="match status" value="1"/>
</dbReference>
<name>A0A3P4B547_9BURK</name>
<keyword evidence="7 11" id="KW-0012">Acyltransferase</keyword>
<dbReference type="InterPro" id="IPR051792">
    <property type="entry name" value="GGT_bact"/>
</dbReference>
<keyword evidence="15" id="KW-1185">Reference proteome</keyword>
<dbReference type="EC" id="2.3.2.2" evidence="11"/>
<feature type="binding site" evidence="10">
    <location>
        <begin position="479"/>
        <end position="480"/>
    </location>
    <ligand>
        <name>L-glutamate</name>
        <dbReference type="ChEBI" id="CHEBI:29985"/>
    </ligand>
</feature>
<gene>
    <name evidence="14" type="primary">ggt</name>
    <name evidence="14" type="ORF">PIGHUM_02732</name>
</gene>
<comment type="catalytic activity">
    <reaction evidence="1 11">
        <text>an S-substituted glutathione + H2O = an S-substituted L-cysteinylglycine + L-glutamate</text>
        <dbReference type="Rhea" id="RHEA:59468"/>
        <dbReference type="ChEBI" id="CHEBI:15377"/>
        <dbReference type="ChEBI" id="CHEBI:29985"/>
        <dbReference type="ChEBI" id="CHEBI:90779"/>
        <dbReference type="ChEBI" id="CHEBI:143103"/>
        <dbReference type="EC" id="3.4.19.13"/>
    </reaction>
</comment>